<protein>
    <submittedName>
        <fullName evidence="1">Uncharacterized protein</fullName>
    </submittedName>
</protein>
<comment type="caution">
    <text evidence="1">The sequence shown here is derived from an EMBL/GenBank/DDBJ whole genome shotgun (WGS) entry which is preliminary data.</text>
</comment>
<evidence type="ECO:0000313" key="1">
    <source>
        <dbReference type="EMBL" id="MEA5477126.1"/>
    </source>
</evidence>
<organism evidence="1 2">
    <name type="scientific">Pseudanabaena galeata UHCC 0370</name>
    <dbReference type="NCBI Taxonomy" id="3110310"/>
    <lineage>
        <taxon>Bacteria</taxon>
        <taxon>Bacillati</taxon>
        <taxon>Cyanobacteriota</taxon>
        <taxon>Cyanophyceae</taxon>
        <taxon>Pseudanabaenales</taxon>
        <taxon>Pseudanabaenaceae</taxon>
        <taxon>Pseudanabaena</taxon>
    </lineage>
</organism>
<evidence type="ECO:0000313" key="2">
    <source>
        <dbReference type="Proteomes" id="UP001301388"/>
    </source>
</evidence>
<reference evidence="1 2" key="1">
    <citation type="submission" date="2023-12" db="EMBL/GenBank/DDBJ databases">
        <title>Baltic Sea Cyanobacteria.</title>
        <authorList>
            <person name="Delbaje E."/>
            <person name="Fewer D.P."/>
            <person name="Shishido T.K."/>
        </authorList>
    </citation>
    <scope>NUCLEOTIDE SEQUENCE [LARGE SCALE GENOMIC DNA]</scope>
    <source>
        <strain evidence="1 2">UHCC 0370</strain>
    </source>
</reference>
<keyword evidence="2" id="KW-1185">Reference proteome</keyword>
<accession>A0ABU5TGD0</accession>
<sequence length="55" mass="6138">MSVRYSHLRRALHAANGYIELTLINTQSTSFRSFIGDGGIDDWCGLRSAICRCGF</sequence>
<dbReference type="EMBL" id="JAYGIE010000017">
    <property type="protein sequence ID" value="MEA5477126.1"/>
    <property type="molecule type" value="Genomic_DNA"/>
</dbReference>
<name>A0ABU5TGD0_9CYAN</name>
<proteinExistence type="predicted"/>
<dbReference type="Proteomes" id="UP001301388">
    <property type="component" value="Unassembled WGS sequence"/>
</dbReference>
<dbReference type="RefSeq" id="WP_281006114.1">
    <property type="nucleotide sequence ID" value="NZ_JAYGIE010000017.1"/>
</dbReference>
<gene>
    <name evidence="1" type="ORF">VB774_05780</name>
</gene>